<dbReference type="Proteomes" id="UP000079169">
    <property type="component" value="Unplaced"/>
</dbReference>
<evidence type="ECO:0000256" key="1">
    <source>
        <dbReference type="SAM" id="Coils"/>
    </source>
</evidence>
<protein>
    <submittedName>
        <fullName evidence="3">Coiled-coil domain-containing protein 18-like</fullName>
    </submittedName>
</protein>
<organism evidence="2 3">
    <name type="scientific">Diaphorina citri</name>
    <name type="common">Asian citrus psyllid</name>
    <dbReference type="NCBI Taxonomy" id="121845"/>
    <lineage>
        <taxon>Eukaryota</taxon>
        <taxon>Metazoa</taxon>
        <taxon>Ecdysozoa</taxon>
        <taxon>Arthropoda</taxon>
        <taxon>Hexapoda</taxon>
        <taxon>Insecta</taxon>
        <taxon>Pterygota</taxon>
        <taxon>Neoptera</taxon>
        <taxon>Paraneoptera</taxon>
        <taxon>Hemiptera</taxon>
        <taxon>Sternorrhyncha</taxon>
        <taxon>Psylloidea</taxon>
        <taxon>Psyllidae</taxon>
        <taxon>Diaphorininae</taxon>
        <taxon>Diaphorina</taxon>
    </lineage>
</organism>
<proteinExistence type="predicted"/>
<evidence type="ECO:0000313" key="3">
    <source>
        <dbReference type="RefSeq" id="XP_026675968.1"/>
    </source>
</evidence>
<dbReference type="AlphaFoldDB" id="A0A3Q0IMT8"/>
<dbReference type="GeneID" id="103524896"/>
<reference evidence="3" key="1">
    <citation type="submission" date="2025-08" db="UniProtKB">
        <authorList>
            <consortium name="RefSeq"/>
        </authorList>
    </citation>
    <scope>IDENTIFICATION</scope>
</reference>
<sequence length="263" mass="31211">MVEERFENEKSEYENRIQALLSEKSEFEDRIHNLISDLELKQLELNQLKGKIGELENQVLTKTWAMDRQEAEMTSAVKESEHVRQKLRRLEAELTEFRLKNSDLTEELVRKIAEENKRKEDACDFFKIRELEEKLFDANEKIKALEEELNGIKRNQEVAKEAEKIKKAETEVEMKIMREALDEALKQKSILQKRFESEFNQLRNVNTAQEQQLLDDFEWKLREVEQSCKKKILEAEKSKRELEAQVAKLTSEVEEFFSVPSID</sequence>
<accession>A0A3Q0IMT8</accession>
<dbReference type="PaxDb" id="121845-A0A3Q0IMT8"/>
<dbReference type="STRING" id="121845.A0A3Q0IMT8"/>
<evidence type="ECO:0000313" key="2">
    <source>
        <dbReference type="Proteomes" id="UP000079169"/>
    </source>
</evidence>
<keyword evidence="2" id="KW-1185">Reference proteome</keyword>
<name>A0A3Q0IMT8_DIACI</name>
<feature type="coiled-coil region" evidence="1">
    <location>
        <begin position="221"/>
        <end position="259"/>
    </location>
</feature>
<keyword evidence="1" id="KW-0175">Coiled coil</keyword>
<dbReference type="RefSeq" id="XP_026675968.1">
    <property type="nucleotide sequence ID" value="XM_026820167.1"/>
</dbReference>
<feature type="coiled-coil region" evidence="1">
    <location>
        <begin position="3"/>
        <end position="194"/>
    </location>
</feature>
<dbReference type="KEGG" id="dci:103524896"/>
<gene>
    <name evidence="3" type="primary">LOC103524896</name>
</gene>